<dbReference type="PANTHER" id="PTHR15503">
    <property type="entry name" value="LDOC1 RELATED"/>
    <property type="match status" value="1"/>
</dbReference>
<keyword evidence="2" id="KW-1185">Reference proteome</keyword>
<dbReference type="Gene3D" id="2.40.70.10">
    <property type="entry name" value="Acid Proteases"/>
    <property type="match status" value="1"/>
</dbReference>
<sequence length="163" mass="18779">MIRGCCFRADLMLLSFDEFNVILGMDWLTMHDAVINCKQKIIELKCQNGEILRIDSNDLNELPTVISSMLAQIYFRKGYDAYLAYILDTKVSESKIKSVPVVCEFSNVFLEELPRLPPIREVEFGIELILETTPISITPYRMAPIELKKLKLQLQELTDRGFV</sequence>
<protein>
    <recommendedName>
        <fullName evidence="3">RVP_2 domain-containing protein</fullName>
    </recommendedName>
</protein>
<gene>
    <name evidence="1" type="ORF">CXB51_014755</name>
</gene>
<evidence type="ECO:0000313" key="2">
    <source>
        <dbReference type="Proteomes" id="UP000701853"/>
    </source>
</evidence>
<evidence type="ECO:0000313" key="1">
    <source>
        <dbReference type="EMBL" id="KAG8490866.1"/>
    </source>
</evidence>
<proteinExistence type="predicted"/>
<organism evidence="1 2">
    <name type="scientific">Gossypium anomalum</name>
    <dbReference type="NCBI Taxonomy" id="47600"/>
    <lineage>
        <taxon>Eukaryota</taxon>
        <taxon>Viridiplantae</taxon>
        <taxon>Streptophyta</taxon>
        <taxon>Embryophyta</taxon>
        <taxon>Tracheophyta</taxon>
        <taxon>Spermatophyta</taxon>
        <taxon>Magnoliopsida</taxon>
        <taxon>eudicotyledons</taxon>
        <taxon>Gunneridae</taxon>
        <taxon>Pentapetalae</taxon>
        <taxon>rosids</taxon>
        <taxon>malvids</taxon>
        <taxon>Malvales</taxon>
        <taxon>Malvaceae</taxon>
        <taxon>Malvoideae</taxon>
        <taxon>Gossypium</taxon>
    </lineage>
</organism>
<name>A0A8J6D0Y1_9ROSI</name>
<dbReference type="Proteomes" id="UP000701853">
    <property type="component" value="Chromosome 6"/>
</dbReference>
<dbReference type="SUPFAM" id="SSF56672">
    <property type="entry name" value="DNA/RNA polymerases"/>
    <property type="match status" value="1"/>
</dbReference>
<dbReference type="Pfam" id="PF08284">
    <property type="entry name" value="RVP_2"/>
    <property type="match status" value="1"/>
</dbReference>
<dbReference type="InterPro" id="IPR021109">
    <property type="entry name" value="Peptidase_aspartic_dom_sf"/>
</dbReference>
<dbReference type="AlphaFoldDB" id="A0A8J6D0Y1"/>
<dbReference type="PANTHER" id="PTHR15503:SF45">
    <property type="entry name" value="RNA-DIRECTED DNA POLYMERASE HOMOLOG"/>
    <property type="match status" value="1"/>
</dbReference>
<dbReference type="OrthoDB" id="1002399at2759"/>
<dbReference type="InterPro" id="IPR043502">
    <property type="entry name" value="DNA/RNA_pol_sf"/>
</dbReference>
<comment type="caution">
    <text evidence="1">The sequence shown here is derived from an EMBL/GenBank/DDBJ whole genome shotgun (WGS) entry which is preliminary data.</text>
</comment>
<dbReference type="EMBL" id="JAHUZN010000006">
    <property type="protein sequence ID" value="KAG8490866.1"/>
    <property type="molecule type" value="Genomic_DNA"/>
</dbReference>
<dbReference type="InterPro" id="IPR032567">
    <property type="entry name" value="RTL1-rel"/>
</dbReference>
<reference evidence="1 2" key="1">
    <citation type="journal article" date="2021" name="bioRxiv">
        <title>The Gossypium anomalum genome as a resource for cotton improvement and evolutionary analysis of hybrid incompatibility.</title>
        <authorList>
            <person name="Grover C.E."/>
            <person name="Yuan D."/>
            <person name="Arick M.A."/>
            <person name="Miller E.R."/>
            <person name="Hu G."/>
            <person name="Peterson D.G."/>
            <person name="Wendel J.F."/>
            <person name="Udall J.A."/>
        </authorList>
    </citation>
    <scope>NUCLEOTIDE SEQUENCE [LARGE SCALE GENOMIC DNA]</scope>
    <source>
        <strain evidence="1">JFW-Udall</strain>
        <tissue evidence="1">Leaf</tissue>
    </source>
</reference>
<evidence type="ECO:0008006" key="3">
    <source>
        <dbReference type="Google" id="ProtNLM"/>
    </source>
</evidence>
<accession>A0A8J6D0Y1</accession>